<organism evidence="2 3">
    <name type="scientific">Neptunitalea chrysea</name>
    <dbReference type="NCBI Taxonomy" id="1647581"/>
    <lineage>
        <taxon>Bacteria</taxon>
        <taxon>Pseudomonadati</taxon>
        <taxon>Bacteroidota</taxon>
        <taxon>Flavobacteriia</taxon>
        <taxon>Flavobacteriales</taxon>
        <taxon>Flavobacteriaceae</taxon>
        <taxon>Neptunitalea</taxon>
    </lineage>
</organism>
<comment type="caution">
    <text evidence="2">The sequence shown here is derived from an EMBL/GenBank/DDBJ whole genome shotgun (WGS) entry which is preliminary data.</text>
</comment>
<accession>A0A9W6EU82</accession>
<sequence length="103" mass="12504">MFHGFTRSYQYLPLSGDLKKHELGLYKYYYKYSEKNKYKEKREDAKNKTCEKFIENLKKYYITITEVNQKINDKRADSYYLTRTFLFVNLILLIVLGVIGYLK</sequence>
<protein>
    <submittedName>
        <fullName evidence="2">Uncharacterized protein</fullName>
    </submittedName>
</protein>
<evidence type="ECO:0000313" key="3">
    <source>
        <dbReference type="Proteomes" id="UP001143545"/>
    </source>
</evidence>
<gene>
    <name evidence="2" type="ORF">NBRC110019_13180</name>
</gene>
<keyword evidence="3" id="KW-1185">Reference proteome</keyword>
<proteinExistence type="predicted"/>
<reference evidence="2" key="1">
    <citation type="submission" date="2022-07" db="EMBL/GenBank/DDBJ databases">
        <title>Taxonomy of Novel Oxalotrophic and Methylotrophic Bacteria.</title>
        <authorList>
            <person name="Sahin N."/>
            <person name="Tani A."/>
        </authorList>
    </citation>
    <scope>NUCLEOTIDE SEQUENCE</scope>
    <source>
        <strain evidence="2">AM327</strain>
    </source>
</reference>
<evidence type="ECO:0000256" key="1">
    <source>
        <dbReference type="SAM" id="Phobius"/>
    </source>
</evidence>
<keyword evidence="1" id="KW-0812">Transmembrane</keyword>
<name>A0A9W6EU82_9FLAO</name>
<dbReference type="AlphaFoldDB" id="A0A9W6EU82"/>
<keyword evidence="1" id="KW-1133">Transmembrane helix</keyword>
<feature type="transmembrane region" description="Helical" evidence="1">
    <location>
        <begin position="80"/>
        <end position="102"/>
    </location>
</feature>
<dbReference type="EMBL" id="BRVP01000007">
    <property type="protein sequence ID" value="GLB52279.1"/>
    <property type="molecule type" value="Genomic_DNA"/>
</dbReference>
<keyword evidence="1" id="KW-0472">Membrane</keyword>
<evidence type="ECO:0000313" key="2">
    <source>
        <dbReference type="EMBL" id="GLB52279.1"/>
    </source>
</evidence>
<dbReference type="Proteomes" id="UP001143545">
    <property type="component" value="Unassembled WGS sequence"/>
</dbReference>